<protein>
    <submittedName>
        <fullName evidence="5">Site-specific recombinase XerD</fullName>
    </submittedName>
</protein>
<dbReference type="InterPro" id="IPR050090">
    <property type="entry name" value="Tyrosine_recombinase_XerCD"/>
</dbReference>
<dbReference type="Gene3D" id="1.10.150.130">
    <property type="match status" value="1"/>
</dbReference>
<gene>
    <name evidence="5" type="ORF">LY01_02883</name>
</gene>
<evidence type="ECO:0000256" key="3">
    <source>
        <dbReference type="ARBA" id="ARBA00023172"/>
    </source>
</evidence>
<dbReference type="GO" id="GO:0015074">
    <property type="term" value="P:DNA integration"/>
    <property type="evidence" value="ECO:0007669"/>
    <property type="project" value="InterPro"/>
</dbReference>
<dbReference type="RefSeq" id="WP_104516683.1">
    <property type="nucleotide sequence ID" value="NZ_PTJE01000009.1"/>
</dbReference>
<sequence length="423" mass="48932">MRSTHTFSILFWADQKNAINGEVLIYARITVDKKRANISLKRRVPQNLWDPKKKKLRGNSHQAQSANQYLDQIYTQLFQIYQDLKFKEELITAQLIKAQYTGEADNKGKTLKNIFEYHSKKIANTLAVGSIRNFGITENYIFKFLQQKKKTTDIYLNQLNFEFLSHFELYLSQVWPANHPKALSNNTRMKHIQRLRKVVTLAYHLEWIDKDPFVRWKMTYDKTNREYLSEQELKNLENKVFISERLDRVRDLFVFSCYTGISYVDIMNLTPNHLVLGIDGGNWIMTKRQKTNTTVKVPLLGQALDIVNKYKDHPVTAVNNSLLPVLTNEKINMFLKEVANFVGINKNLTFHMARHTFATTVTLSNGVPIETVSKLLGHSKIATTQIYARVLQNKVSADMNALKVVLLNKSKDQKNGNNSKIGS</sequence>
<evidence type="ECO:0000313" key="5">
    <source>
        <dbReference type="EMBL" id="PPK92797.1"/>
    </source>
</evidence>
<dbReference type="PROSITE" id="PS51898">
    <property type="entry name" value="TYR_RECOMBINASE"/>
    <property type="match status" value="1"/>
</dbReference>
<dbReference type="GO" id="GO:0003677">
    <property type="term" value="F:DNA binding"/>
    <property type="evidence" value="ECO:0007669"/>
    <property type="project" value="UniProtKB-KW"/>
</dbReference>
<dbReference type="Gene3D" id="1.10.443.10">
    <property type="entry name" value="Intergrase catalytic core"/>
    <property type="match status" value="1"/>
</dbReference>
<name>A0A2S6IF25_9FLAO</name>
<dbReference type="OrthoDB" id="1098628at2"/>
<dbReference type="AlphaFoldDB" id="A0A2S6IF25"/>
<dbReference type="InterPro" id="IPR011010">
    <property type="entry name" value="DNA_brk_join_enz"/>
</dbReference>
<dbReference type="CDD" id="cd01185">
    <property type="entry name" value="INTN1_C_like"/>
    <property type="match status" value="1"/>
</dbReference>
<dbReference type="Pfam" id="PF00589">
    <property type="entry name" value="Phage_integrase"/>
    <property type="match status" value="1"/>
</dbReference>
<accession>A0A2S6IF25</accession>
<dbReference type="PANTHER" id="PTHR30349">
    <property type="entry name" value="PHAGE INTEGRASE-RELATED"/>
    <property type="match status" value="1"/>
</dbReference>
<dbReference type="Pfam" id="PF17293">
    <property type="entry name" value="Arm-DNA-bind_5"/>
    <property type="match status" value="1"/>
</dbReference>
<dbReference type="Pfam" id="PF13102">
    <property type="entry name" value="Phage_int_SAM_5"/>
    <property type="match status" value="1"/>
</dbReference>
<comment type="caution">
    <text evidence="5">The sequence shown here is derived from an EMBL/GenBank/DDBJ whole genome shotgun (WGS) entry which is preliminary data.</text>
</comment>
<feature type="domain" description="Tyr recombinase" evidence="4">
    <location>
        <begin position="223"/>
        <end position="400"/>
    </location>
</feature>
<proteinExistence type="inferred from homology"/>
<dbReference type="EMBL" id="PTJE01000009">
    <property type="protein sequence ID" value="PPK92797.1"/>
    <property type="molecule type" value="Genomic_DNA"/>
</dbReference>
<dbReference type="SUPFAM" id="SSF56349">
    <property type="entry name" value="DNA breaking-rejoining enzymes"/>
    <property type="match status" value="1"/>
</dbReference>
<dbReference type="Proteomes" id="UP000239002">
    <property type="component" value="Unassembled WGS sequence"/>
</dbReference>
<evidence type="ECO:0000256" key="1">
    <source>
        <dbReference type="ARBA" id="ARBA00008857"/>
    </source>
</evidence>
<keyword evidence="2" id="KW-0238">DNA-binding</keyword>
<evidence type="ECO:0000256" key="2">
    <source>
        <dbReference type="ARBA" id="ARBA00023125"/>
    </source>
</evidence>
<dbReference type="InterPro" id="IPR025269">
    <property type="entry name" value="SAM-like_dom"/>
</dbReference>
<comment type="similarity">
    <text evidence="1">Belongs to the 'phage' integrase family.</text>
</comment>
<organism evidence="5 6">
    <name type="scientific">Nonlabens xylanidelens</name>
    <dbReference type="NCBI Taxonomy" id="191564"/>
    <lineage>
        <taxon>Bacteria</taxon>
        <taxon>Pseudomonadati</taxon>
        <taxon>Bacteroidota</taxon>
        <taxon>Flavobacteriia</taxon>
        <taxon>Flavobacteriales</taxon>
        <taxon>Flavobacteriaceae</taxon>
        <taxon>Nonlabens</taxon>
    </lineage>
</organism>
<keyword evidence="6" id="KW-1185">Reference proteome</keyword>
<evidence type="ECO:0000313" key="6">
    <source>
        <dbReference type="Proteomes" id="UP000239002"/>
    </source>
</evidence>
<dbReference type="GO" id="GO:0006310">
    <property type="term" value="P:DNA recombination"/>
    <property type="evidence" value="ECO:0007669"/>
    <property type="project" value="UniProtKB-KW"/>
</dbReference>
<reference evidence="5 6" key="1">
    <citation type="submission" date="2018-02" db="EMBL/GenBank/DDBJ databases">
        <title>Genomic Encyclopedia of Archaeal and Bacterial Type Strains, Phase II (KMG-II): from individual species to whole genera.</title>
        <authorList>
            <person name="Goeker M."/>
        </authorList>
    </citation>
    <scope>NUCLEOTIDE SEQUENCE [LARGE SCALE GENOMIC DNA]</scope>
    <source>
        <strain evidence="5 6">DSM 16809</strain>
    </source>
</reference>
<keyword evidence="3" id="KW-0233">DNA recombination</keyword>
<evidence type="ECO:0000259" key="4">
    <source>
        <dbReference type="PROSITE" id="PS51898"/>
    </source>
</evidence>
<dbReference type="InterPro" id="IPR002104">
    <property type="entry name" value="Integrase_catalytic"/>
</dbReference>
<dbReference type="InterPro" id="IPR013762">
    <property type="entry name" value="Integrase-like_cat_sf"/>
</dbReference>
<dbReference type="PANTHER" id="PTHR30349:SF64">
    <property type="entry name" value="PROPHAGE INTEGRASE INTD-RELATED"/>
    <property type="match status" value="1"/>
</dbReference>
<dbReference type="InterPro" id="IPR035386">
    <property type="entry name" value="Arm-DNA-bind_5"/>
</dbReference>
<dbReference type="InterPro" id="IPR010998">
    <property type="entry name" value="Integrase_recombinase_N"/>
</dbReference>